<keyword evidence="4" id="KW-1185">Reference proteome</keyword>
<gene>
    <name evidence="3" type="ORF">GCM10009019_05070</name>
</gene>
<dbReference type="Gene3D" id="1.10.287.1490">
    <property type="match status" value="1"/>
</dbReference>
<dbReference type="Gene3D" id="3.30.420.60">
    <property type="entry name" value="eRF1 domain 2"/>
    <property type="match status" value="1"/>
</dbReference>
<dbReference type="GeneID" id="68572376"/>
<dbReference type="Pfam" id="PF18859">
    <property type="entry name" value="acVLRF1"/>
    <property type="match status" value="1"/>
</dbReference>
<reference evidence="3 4" key="1">
    <citation type="journal article" date="2019" name="Int. J. Syst. Evol. Microbiol.">
        <title>The Global Catalogue of Microorganisms (GCM) 10K type strain sequencing project: providing services to taxonomists for standard genome sequencing and annotation.</title>
        <authorList>
            <consortium name="The Broad Institute Genomics Platform"/>
            <consortium name="The Broad Institute Genome Sequencing Center for Infectious Disease"/>
            <person name="Wu L."/>
            <person name="Ma J."/>
        </authorList>
    </citation>
    <scope>NUCLEOTIDE SEQUENCE [LARGE SCALE GENOMIC DNA]</scope>
    <source>
        <strain evidence="3 4">JCM 16327</strain>
    </source>
</reference>
<organism evidence="3 4">
    <name type="scientific">Salarchaeum japonicum</name>
    <dbReference type="NCBI Taxonomy" id="555573"/>
    <lineage>
        <taxon>Archaea</taxon>
        <taxon>Methanobacteriati</taxon>
        <taxon>Methanobacteriota</taxon>
        <taxon>Stenosarchaea group</taxon>
        <taxon>Halobacteria</taxon>
        <taxon>Halobacteriales</taxon>
        <taxon>Halobacteriaceae</taxon>
    </lineage>
</organism>
<comment type="caution">
    <text evidence="3">The sequence shown here is derived from an EMBL/GenBank/DDBJ whole genome shotgun (WGS) entry which is preliminary data.</text>
</comment>
<evidence type="ECO:0000313" key="3">
    <source>
        <dbReference type="EMBL" id="GAA0645809.1"/>
    </source>
</evidence>
<dbReference type="GO" id="GO:0016787">
    <property type="term" value="F:hydrolase activity"/>
    <property type="evidence" value="ECO:0007669"/>
    <property type="project" value="UniProtKB-KW"/>
</dbReference>
<dbReference type="InterPro" id="IPR042226">
    <property type="entry name" value="eFR1_2_sf"/>
</dbReference>
<dbReference type="Proteomes" id="UP001500194">
    <property type="component" value="Unassembled WGS sequence"/>
</dbReference>
<feature type="domain" description="Actinobacteria/chloroflexi VLRF1 release factor" evidence="2">
    <location>
        <begin position="176"/>
        <end position="293"/>
    </location>
</feature>
<feature type="coiled-coil region" evidence="1">
    <location>
        <begin position="8"/>
        <end position="77"/>
    </location>
</feature>
<protein>
    <submittedName>
        <fullName evidence="3">Vms1/Ankzf1 family peptidyl-tRNA hydrolase</fullName>
    </submittedName>
</protein>
<sequence length="295" mass="33141">MLDRLLGRAHLKDRVEELEDEVESLRAQLDAEGERRRDAVAAKQEAEEEVNRLEDRVEELRDRVERAETVEEELDFRGTADVFGERLDRLLARLETVDAPGDGALTAMVDDRIPGSVRDAFGERAALVERASPCLAVRDADGVVSATLRPPIAPEPFDAWSDGFEVEREWFEPTGEFALAVVRADLFALGTYDGRERTGFEGFESDVKSKHSKGGFSQGRFERRRDEQVAEHIERCEDALDALDTETVYVVGERTLLPEFAERAAETAPSDATGDPEDALAEAFRDFWTVRLRLI</sequence>
<proteinExistence type="predicted"/>
<dbReference type="EMBL" id="BAAADU010000002">
    <property type="protein sequence ID" value="GAA0645809.1"/>
    <property type="molecule type" value="Genomic_DNA"/>
</dbReference>
<dbReference type="AlphaFoldDB" id="A0AAV3SYI2"/>
<evidence type="ECO:0000256" key="1">
    <source>
        <dbReference type="SAM" id="Coils"/>
    </source>
</evidence>
<dbReference type="InterPro" id="IPR040783">
    <property type="entry name" value="VLRF1"/>
</dbReference>
<name>A0AAV3SYI2_9EURY</name>
<keyword evidence="1" id="KW-0175">Coiled coil</keyword>
<dbReference type="RefSeq" id="WP_227261780.1">
    <property type="nucleotide sequence ID" value="NZ_BAAADU010000002.1"/>
</dbReference>
<accession>A0AAV3SYI2</accession>
<evidence type="ECO:0000259" key="2">
    <source>
        <dbReference type="Pfam" id="PF18859"/>
    </source>
</evidence>
<evidence type="ECO:0000313" key="4">
    <source>
        <dbReference type="Proteomes" id="UP001500194"/>
    </source>
</evidence>
<keyword evidence="3" id="KW-0378">Hydrolase</keyword>
<dbReference type="SUPFAM" id="SSF53137">
    <property type="entry name" value="Translational machinery components"/>
    <property type="match status" value="1"/>
</dbReference>